<comment type="subunit">
    <text evidence="8">Part of the Bam complex.</text>
</comment>
<dbReference type="Pfam" id="PF01103">
    <property type="entry name" value="Omp85"/>
    <property type="match status" value="1"/>
</dbReference>
<feature type="domain" description="POTRA" evidence="10">
    <location>
        <begin position="273"/>
        <end position="351"/>
    </location>
</feature>
<dbReference type="AlphaFoldDB" id="Q83DT2"/>
<dbReference type="OrthoDB" id="9803054at2"/>
<dbReference type="InterPro" id="IPR039910">
    <property type="entry name" value="D15-like"/>
</dbReference>
<feature type="domain" description="POTRA" evidence="10">
    <location>
        <begin position="354"/>
        <end position="428"/>
    </location>
</feature>
<dbReference type="EnsemblBacteria" id="AAO90155">
    <property type="protein sequence ID" value="AAO90155"/>
    <property type="gene ID" value="CBU_0611"/>
</dbReference>
<dbReference type="InterPro" id="IPR000184">
    <property type="entry name" value="Bac_surfAg_D15"/>
</dbReference>
<evidence type="ECO:0000256" key="9">
    <source>
        <dbReference type="NCBIfam" id="TIGR03303"/>
    </source>
</evidence>
<reference evidence="11 12" key="2">
    <citation type="journal article" date="2009" name="Infect. Immun.">
        <title>Comparative genomics reveal extensive transposon-mediated genomic plasticity and diversity among potential effector proteins within the genus Coxiella.</title>
        <authorList>
            <person name="Beare P.A."/>
            <person name="Unsworth N."/>
            <person name="Andoh M."/>
            <person name="Voth D.E."/>
            <person name="Omsland A."/>
            <person name="Gilk S.D."/>
            <person name="Williams K.P."/>
            <person name="Sobral B.W."/>
            <person name="Kupko J.J.III."/>
            <person name="Porcella S.F."/>
            <person name="Samuel J.E."/>
            <person name="Heinzen R.A."/>
        </authorList>
    </citation>
    <scope>NUCLEOTIDE SEQUENCE [LARGE SCALE GENOMIC DNA]</scope>
    <source>
        <strain evidence="12">RSA 493 / Nine Mile phase I</strain>
    </source>
</reference>
<name>Q83DT2_COXBU</name>
<evidence type="ECO:0000313" key="12">
    <source>
        <dbReference type="Proteomes" id="UP000002671"/>
    </source>
</evidence>
<gene>
    <name evidence="11" type="primary">yaeT</name>
    <name evidence="8" type="synonym">bamA</name>
    <name evidence="11" type="ordered locus">CBU_0611</name>
</gene>
<protein>
    <recommendedName>
        <fullName evidence="8 9">Outer membrane protein assembly factor BamA</fullName>
    </recommendedName>
</protein>
<feature type="domain" description="POTRA" evidence="10">
    <location>
        <begin position="99"/>
        <end position="179"/>
    </location>
</feature>
<dbReference type="InterPro" id="IPR034746">
    <property type="entry name" value="POTRA"/>
</dbReference>
<evidence type="ECO:0000256" key="6">
    <source>
        <dbReference type="ARBA" id="ARBA00023136"/>
    </source>
</evidence>
<keyword evidence="3 8" id="KW-0812">Transmembrane</keyword>
<dbReference type="Gene3D" id="3.10.20.310">
    <property type="entry name" value="membrane protein fhac"/>
    <property type="match status" value="5"/>
</dbReference>
<dbReference type="PROSITE" id="PS51779">
    <property type="entry name" value="POTRA"/>
    <property type="match status" value="5"/>
</dbReference>
<dbReference type="InterPro" id="IPR010827">
    <property type="entry name" value="BamA/TamA_POTRA"/>
</dbReference>
<evidence type="ECO:0000259" key="10">
    <source>
        <dbReference type="PROSITE" id="PS51779"/>
    </source>
</evidence>
<dbReference type="GO" id="GO:1990063">
    <property type="term" value="C:Bam protein complex"/>
    <property type="evidence" value="ECO:0000318"/>
    <property type="project" value="GO_Central"/>
</dbReference>
<dbReference type="PIRSF" id="PIRSF006076">
    <property type="entry name" value="OM_assembly_OMP85"/>
    <property type="match status" value="1"/>
</dbReference>
<accession>Q83DT2</accession>
<dbReference type="RefSeq" id="NP_819641.1">
    <property type="nucleotide sequence ID" value="NC_002971.4"/>
</dbReference>
<sequence>MPSIMKFRKRFLFAITFIIFCIPFTLTAYGFVVRSIQIQGLQGISADTVRSYLPIHEGQEYTAQRGQRILQSLYRTGFFETVRLARRGDALIISVKERPIISLIRISGNKAISTKKLRPILNKLNISEGQPYDPTKLHEIEVGLEQQYGAMGYHAATVSTRVVKETKNRVALYIHINEGGIAKVGSIQFVGNRAFSARTLRNQFKLTTPGLFTWISHRDRYSQVKLEEDLQQLSEFYLNHGYLRFRVVSHDVQWSPDKKHVYITIHLVEGPIYHLSGYTITGETYGFKDQLYRLVKLKRGDIFSRQVIINTNKAIGDFLGDRGYAFARVNVIPTIDDQQHLVHLTFNVAPGERVYVRRISFFGNQRTDQEVLRREMRQYEGSLYSLSKIEESKRRLELLGYLSDVKYTPQIVPNSPDQVDLNYHVKEIAAGRASIQGGYSDVYGFLYGASISEPNFMGTGKYVSIGFQNSQYQQNYSFVYNNPYYTTWGLQRGFSIYYSRVKPNTKFNLSSYVEDGYGADVTYAYPISERNSIGFGYGFEHIKISQLDPAIAAPSVLAFLGTTNGVQNTSRDYNQFKLNGGWTYNGLDRAIFPTKGLYTGIGLEIGVPVLKSSLGYYLATYSAKYYQPIWHGFILNLLATVGYGDGFGHDRLPFFKNFYAGGIGSVPAFSPNSLGPKNRYNSFGAIGGNLETIFGVHLILPQFISERVRTAIVFDAGNVFQVPRFPGDIAVPARATIPDPEAATRPQIIQNDRFSLKNLRPSLGLAVEWYTPLAPIDLTLAFPLNRRPGDNFQAFQFSFGVSL</sequence>
<comment type="subcellular location">
    <subcellularLocation>
        <location evidence="8">Cell outer membrane</location>
    </subcellularLocation>
    <subcellularLocation>
        <location evidence="1">Membrane</location>
    </subcellularLocation>
</comment>
<evidence type="ECO:0000256" key="7">
    <source>
        <dbReference type="ARBA" id="ARBA00023237"/>
    </source>
</evidence>
<dbReference type="PANTHER" id="PTHR12815">
    <property type="entry name" value="SORTING AND ASSEMBLY MACHINERY SAMM50 PROTEIN FAMILY MEMBER"/>
    <property type="match status" value="1"/>
</dbReference>
<dbReference type="PANTHER" id="PTHR12815:SF23">
    <property type="entry name" value="OUTER MEMBRANE PROTEIN ASSEMBLY FACTOR BAMA"/>
    <property type="match status" value="1"/>
</dbReference>
<keyword evidence="4 8" id="KW-0732">Signal</keyword>
<dbReference type="GO" id="GO:0043165">
    <property type="term" value="P:Gram-negative-bacterium-type cell outer membrane assembly"/>
    <property type="evidence" value="ECO:0000318"/>
    <property type="project" value="GO_Central"/>
</dbReference>
<dbReference type="Proteomes" id="UP000002671">
    <property type="component" value="Chromosome"/>
</dbReference>
<reference evidence="11 12" key="1">
    <citation type="journal article" date="2003" name="Proc. Natl. Acad. Sci. U.S.A.">
        <title>Complete genome sequence of the Q-fever pathogen, Coxiella burnetii.</title>
        <authorList>
            <person name="Seshadri R."/>
            <person name="Paulsen I.T."/>
            <person name="Eisen J.A."/>
            <person name="Read T.D."/>
            <person name="Nelson K.E."/>
            <person name="Nelson W.C."/>
            <person name="Ward N.L."/>
            <person name="Tettelin H."/>
            <person name="Davidsen T.M."/>
            <person name="Beanan M.J."/>
            <person name="Deboy R.T."/>
            <person name="Daugherty S.C."/>
            <person name="Brinkac L.M."/>
            <person name="Madupu R."/>
            <person name="Dodson R.J."/>
            <person name="Khouri H.M."/>
            <person name="Lee K.H."/>
            <person name="Carty H.A."/>
            <person name="Scanlan D."/>
            <person name="Heinzen R.A."/>
            <person name="Thompson H.A."/>
            <person name="Samuel J.E."/>
            <person name="Fraser C.M."/>
            <person name="Heidelberg J.F."/>
        </authorList>
    </citation>
    <scope>NUCLEOTIDE SEQUENCE [LARGE SCALE GENOMIC DNA]</scope>
    <source>
        <strain evidence="12">RSA 493 / Nine Mile phase I</strain>
    </source>
</reference>
<keyword evidence="7 8" id="KW-0998">Cell outer membrane</keyword>
<dbReference type="eggNOG" id="COG4775">
    <property type="taxonomic scope" value="Bacteria"/>
</dbReference>
<dbReference type="NCBIfam" id="TIGR03303">
    <property type="entry name" value="OM_YaeT"/>
    <property type="match status" value="1"/>
</dbReference>
<evidence type="ECO:0000256" key="1">
    <source>
        <dbReference type="ARBA" id="ARBA00004370"/>
    </source>
</evidence>
<comment type="similarity">
    <text evidence="8">Belongs to the BamA family.</text>
</comment>
<comment type="function">
    <text evidence="8">Part of the outer membrane protein assembly complex, which is involved in assembly and insertion of beta-barrel proteins into the outer membrane.</text>
</comment>
<dbReference type="GO" id="GO:0051205">
    <property type="term" value="P:protein insertion into membrane"/>
    <property type="evidence" value="ECO:0000318"/>
    <property type="project" value="GO_Central"/>
</dbReference>
<proteinExistence type="inferred from homology"/>
<feature type="domain" description="POTRA" evidence="10">
    <location>
        <begin position="31"/>
        <end position="98"/>
    </location>
</feature>
<dbReference type="KEGG" id="cbu:CBU_0611"/>
<feature type="domain" description="POTRA" evidence="10">
    <location>
        <begin position="182"/>
        <end position="270"/>
    </location>
</feature>
<keyword evidence="12" id="KW-1185">Reference proteome</keyword>
<dbReference type="PATRIC" id="fig|227377.7.peg.599"/>
<dbReference type="EMBL" id="AE016828">
    <property type="protein sequence ID" value="AAO90155.1"/>
    <property type="molecule type" value="Genomic_DNA"/>
</dbReference>
<evidence type="ECO:0000256" key="4">
    <source>
        <dbReference type="ARBA" id="ARBA00022729"/>
    </source>
</evidence>
<evidence type="ECO:0000313" key="11">
    <source>
        <dbReference type="EMBL" id="AAO90155.1"/>
    </source>
</evidence>
<evidence type="ECO:0000256" key="8">
    <source>
        <dbReference type="HAMAP-Rule" id="MF_01430"/>
    </source>
</evidence>
<dbReference type="InterPro" id="IPR023707">
    <property type="entry name" value="OM_assembly_BamA"/>
</dbReference>
<dbReference type="HAMAP" id="MF_01430">
    <property type="entry name" value="OM_assembly_BamA"/>
    <property type="match status" value="1"/>
</dbReference>
<dbReference type="GeneID" id="1208496"/>
<organism evidence="11 12">
    <name type="scientific">Coxiella burnetii (strain RSA 493 / Nine Mile phase I)</name>
    <dbReference type="NCBI Taxonomy" id="227377"/>
    <lineage>
        <taxon>Bacteria</taxon>
        <taxon>Pseudomonadati</taxon>
        <taxon>Pseudomonadota</taxon>
        <taxon>Gammaproteobacteria</taxon>
        <taxon>Legionellales</taxon>
        <taxon>Coxiellaceae</taxon>
        <taxon>Coxiella</taxon>
    </lineage>
</organism>
<evidence type="ECO:0000256" key="2">
    <source>
        <dbReference type="ARBA" id="ARBA00022452"/>
    </source>
</evidence>
<evidence type="ECO:0000256" key="3">
    <source>
        <dbReference type="ARBA" id="ARBA00022692"/>
    </source>
</evidence>
<dbReference type="RefSeq" id="WP_010957687.1">
    <property type="nucleotide sequence ID" value="NC_002971.4"/>
</dbReference>
<evidence type="ECO:0000256" key="5">
    <source>
        <dbReference type="ARBA" id="ARBA00022737"/>
    </source>
</evidence>
<dbReference type="Pfam" id="PF07244">
    <property type="entry name" value="POTRA"/>
    <property type="match status" value="5"/>
</dbReference>
<keyword evidence="6 8" id="KW-0472">Membrane</keyword>
<dbReference type="HOGENOM" id="CLU_007664_1_0_6"/>
<keyword evidence="5 8" id="KW-0677">Repeat</keyword>
<dbReference type="Gene3D" id="2.40.160.50">
    <property type="entry name" value="membrane protein fhac: a member of the omp85/tpsb transporter family"/>
    <property type="match status" value="1"/>
</dbReference>
<keyword evidence="2 8" id="KW-1134">Transmembrane beta strand</keyword>
<dbReference type="STRING" id="227377.CBU_0611"/>